<protein>
    <submittedName>
        <fullName evidence="2">Uncharacterized protein</fullName>
    </submittedName>
</protein>
<accession>A0A0F9H9K2</accession>
<gene>
    <name evidence="2" type="ORF">LCGC14_2091080</name>
</gene>
<evidence type="ECO:0000256" key="1">
    <source>
        <dbReference type="SAM" id="MobiDB-lite"/>
    </source>
</evidence>
<dbReference type="EMBL" id="LAZR01025472">
    <property type="protein sequence ID" value="KKL71817.1"/>
    <property type="molecule type" value="Genomic_DNA"/>
</dbReference>
<feature type="region of interest" description="Disordered" evidence="1">
    <location>
        <begin position="49"/>
        <end position="78"/>
    </location>
</feature>
<reference evidence="2" key="1">
    <citation type="journal article" date="2015" name="Nature">
        <title>Complex archaea that bridge the gap between prokaryotes and eukaryotes.</title>
        <authorList>
            <person name="Spang A."/>
            <person name="Saw J.H."/>
            <person name="Jorgensen S.L."/>
            <person name="Zaremba-Niedzwiedzka K."/>
            <person name="Martijn J."/>
            <person name="Lind A.E."/>
            <person name="van Eijk R."/>
            <person name="Schleper C."/>
            <person name="Guy L."/>
            <person name="Ettema T.J."/>
        </authorList>
    </citation>
    <scope>NUCLEOTIDE SEQUENCE</scope>
</reference>
<evidence type="ECO:0000313" key="2">
    <source>
        <dbReference type="EMBL" id="KKL71817.1"/>
    </source>
</evidence>
<sequence>MSEVRSQNTGNPVLDSLVNLMAEHNSRANEGVLESIHAILLKLAEQEPGGLRRIPGTQPSVSQPQERKTPAELVAAGH</sequence>
<comment type="caution">
    <text evidence="2">The sequence shown here is derived from an EMBL/GenBank/DDBJ whole genome shotgun (WGS) entry which is preliminary data.</text>
</comment>
<dbReference type="AlphaFoldDB" id="A0A0F9H9K2"/>
<name>A0A0F9H9K2_9ZZZZ</name>
<organism evidence="2">
    <name type="scientific">marine sediment metagenome</name>
    <dbReference type="NCBI Taxonomy" id="412755"/>
    <lineage>
        <taxon>unclassified sequences</taxon>
        <taxon>metagenomes</taxon>
        <taxon>ecological metagenomes</taxon>
    </lineage>
</organism>
<proteinExistence type="predicted"/>